<feature type="chain" id="PRO_5046911318" description="Lipoprotein" evidence="1">
    <location>
        <begin position="22"/>
        <end position="251"/>
    </location>
</feature>
<sequence>MKTANKLICLLLSIFIFSCNNKTNIIPEVDYDADKLIYKLEILDNYSDSIYKTDKHNKCTFLVTKSIYIKGKFYQEGTKHMNVMIDYCKKNKLEINNPYDVKKRTTISIKTNDSNNKYKEVFTWEDPIFLNFALNNQEEDSFAERDSKIKLETGWVKEKEEIRICLKIIFDELDNAGGFKQNILNFARTGNTWKLLKRERINTMQNDPNKQKMGYCYDTIFYNCESVIKDSKNIYNITSTMMFDLQDPKCY</sequence>
<gene>
    <name evidence="2" type="ORF">ACFPVY_08590</name>
</gene>
<proteinExistence type="predicted"/>
<keyword evidence="3" id="KW-1185">Reference proteome</keyword>
<keyword evidence="1" id="KW-0732">Signal</keyword>
<dbReference type="Proteomes" id="UP001596287">
    <property type="component" value="Unassembled WGS sequence"/>
</dbReference>
<dbReference type="RefSeq" id="WP_379791567.1">
    <property type="nucleotide sequence ID" value="NZ_JBHSQB010000007.1"/>
</dbReference>
<dbReference type="EMBL" id="JBHSQB010000007">
    <property type="protein sequence ID" value="MFC6096704.1"/>
    <property type="molecule type" value="Genomic_DNA"/>
</dbReference>
<evidence type="ECO:0000256" key="1">
    <source>
        <dbReference type="SAM" id="SignalP"/>
    </source>
</evidence>
<protein>
    <recommendedName>
        <fullName evidence="4">Lipoprotein</fullName>
    </recommendedName>
</protein>
<feature type="signal peptide" evidence="1">
    <location>
        <begin position="1"/>
        <end position="21"/>
    </location>
</feature>
<reference evidence="3" key="1">
    <citation type="journal article" date="2019" name="Int. J. Syst. Evol. Microbiol.">
        <title>The Global Catalogue of Microorganisms (GCM) 10K type strain sequencing project: providing services to taxonomists for standard genome sequencing and annotation.</title>
        <authorList>
            <consortium name="The Broad Institute Genomics Platform"/>
            <consortium name="The Broad Institute Genome Sequencing Center for Infectious Disease"/>
            <person name="Wu L."/>
            <person name="Ma J."/>
        </authorList>
    </citation>
    <scope>NUCLEOTIDE SEQUENCE [LARGE SCALE GENOMIC DNA]</scope>
    <source>
        <strain evidence="3">CCUG 49679</strain>
    </source>
</reference>
<organism evidence="2 3">
    <name type="scientific">Flavobacterium qiangtangense</name>
    <dbReference type="NCBI Taxonomy" id="1442595"/>
    <lineage>
        <taxon>Bacteria</taxon>
        <taxon>Pseudomonadati</taxon>
        <taxon>Bacteroidota</taxon>
        <taxon>Flavobacteriia</taxon>
        <taxon>Flavobacteriales</taxon>
        <taxon>Flavobacteriaceae</taxon>
        <taxon>Flavobacterium</taxon>
    </lineage>
</organism>
<evidence type="ECO:0000313" key="3">
    <source>
        <dbReference type="Proteomes" id="UP001596287"/>
    </source>
</evidence>
<accession>A0ABW1PN93</accession>
<name>A0ABW1PN93_9FLAO</name>
<evidence type="ECO:0008006" key="4">
    <source>
        <dbReference type="Google" id="ProtNLM"/>
    </source>
</evidence>
<evidence type="ECO:0000313" key="2">
    <source>
        <dbReference type="EMBL" id="MFC6096704.1"/>
    </source>
</evidence>
<dbReference type="PROSITE" id="PS51257">
    <property type="entry name" value="PROKAR_LIPOPROTEIN"/>
    <property type="match status" value="1"/>
</dbReference>
<comment type="caution">
    <text evidence="2">The sequence shown here is derived from an EMBL/GenBank/DDBJ whole genome shotgun (WGS) entry which is preliminary data.</text>
</comment>